<dbReference type="Proteomes" id="UP001168098">
    <property type="component" value="Unassembled WGS sequence"/>
</dbReference>
<organism evidence="2 3">
    <name type="scientific">Vitis rotundifolia</name>
    <name type="common">Muscadine grape</name>
    <dbReference type="NCBI Taxonomy" id="103349"/>
    <lineage>
        <taxon>Eukaryota</taxon>
        <taxon>Viridiplantae</taxon>
        <taxon>Streptophyta</taxon>
        <taxon>Embryophyta</taxon>
        <taxon>Tracheophyta</taxon>
        <taxon>Spermatophyta</taxon>
        <taxon>Magnoliopsida</taxon>
        <taxon>eudicotyledons</taxon>
        <taxon>Gunneridae</taxon>
        <taxon>Pentapetalae</taxon>
        <taxon>rosids</taxon>
        <taxon>Vitales</taxon>
        <taxon>Vitaceae</taxon>
        <taxon>Viteae</taxon>
        <taxon>Vitis</taxon>
    </lineage>
</organism>
<reference evidence="2 3" key="1">
    <citation type="journal article" date="2023" name="BMC Biotechnol.">
        <title>Vitis rotundifolia cv Carlos genome sequencing.</title>
        <authorList>
            <person name="Huff M."/>
            <person name="Hulse-Kemp A."/>
            <person name="Scheffler B."/>
            <person name="Youngblood R."/>
            <person name="Simpson S."/>
            <person name="Babiker E."/>
            <person name="Staton M."/>
        </authorList>
    </citation>
    <scope>NUCLEOTIDE SEQUENCE [LARGE SCALE GENOMIC DNA]</scope>
    <source>
        <tissue evidence="2">Leaf</tissue>
    </source>
</reference>
<feature type="compositionally biased region" description="Polar residues" evidence="1">
    <location>
        <begin position="140"/>
        <end position="151"/>
    </location>
</feature>
<evidence type="ECO:0000256" key="1">
    <source>
        <dbReference type="SAM" id="MobiDB-lite"/>
    </source>
</evidence>
<protein>
    <recommendedName>
        <fullName evidence="4">Hydroxyproline-rich glycoprotein family protein</fullName>
    </recommendedName>
</protein>
<evidence type="ECO:0008006" key="4">
    <source>
        <dbReference type="Google" id="ProtNLM"/>
    </source>
</evidence>
<evidence type="ECO:0000313" key="3">
    <source>
        <dbReference type="Proteomes" id="UP001168098"/>
    </source>
</evidence>
<feature type="compositionally biased region" description="Polar residues" evidence="1">
    <location>
        <begin position="84"/>
        <end position="96"/>
    </location>
</feature>
<gene>
    <name evidence="2" type="ORF">PVL29_008022</name>
</gene>
<dbReference type="PANTHER" id="PTHR47911:SF1">
    <property type="entry name" value="OS06G0664400 PROTEIN"/>
    <property type="match status" value="1"/>
</dbReference>
<feature type="compositionally biased region" description="Gly residues" evidence="1">
    <location>
        <begin position="30"/>
        <end position="39"/>
    </location>
</feature>
<feature type="region of interest" description="Disordered" evidence="1">
    <location>
        <begin position="1"/>
        <end position="275"/>
    </location>
</feature>
<feature type="compositionally biased region" description="Basic residues" evidence="1">
    <location>
        <begin position="242"/>
        <end position="252"/>
    </location>
</feature>
<evidence type="ECO:0000313" key="2">
    <source>
        <dbReference type="EMBL" id="KAJ9699214.1"/>
    </source>
</evidence>
<feature type="compositionally biased region" description="Polar residues" evidence="1">
    <location>
        <begin position="9"/>
        <end position="20"/>
    </location>
</feature>
<feature type="compositionally biased region" description="Low complexity" evidence="1">
    <location>
        <begin position="191"/>
        <end position="202"/>
    </location>
</feature>
<proteinExistence type="predicted"/>
<comment type="caution">
    <text evidence="2">The sequence shown here is derived from an EMBL/GenBank/DDBJ whole genome shotgun (WGS) entry which is preliminary data.</text>
</comment>
<dbReference type="EMBL" id="JARBHA010000006">
    <property type="protein sequence ID" value="KAJ9699214.1"/>
    <property type="molecule type" value="Genomic_DNA"/>
</dbReference>
<dbReference type="AlphaFoldDB" id="A0AA39A1T6"/>
<feature type="compositionally biased region" description="Basic and acidic residues" evidence="1">
    <location>
        <begin position="231"/>
        <end position="240"/>
    </location>
</feature>
<dbReference type="PANTHER" id="PTHR47911">
    <property type="entry name" value="HYDROXYPROLINE-RICH GLYCOPROTEIN-LIKE"/>
    <property type="match status" value="1"/>
</dbReference>
<sequence>MRGRLPNPRSLTNVTRHTLISSSSFSTSSGRGGGRGLGGASTFDFASGAPGKPEPTADPNSESSESPFPLGLGHGRGKPPSQPSAPTLPSFSSFASTGIGRGRGRLTAHPTDSVPQQSPDFAPKKPIFFSKEDAADSAPKPQSQLGTTPPEENNLPASILSALSGGAGRGQPLKQTPAPPKEENRHHRQPRQPISRSPQQPGAGPPQPRLSREEAVKKAVGILSRGGEGGGRGDGDEGGRGRGFRGRGRGRGRGAQGWMGRGRGRGRMGDRRGRGGDAQEYYGAGLYLGDNVDGEKLSNKIGLENMSKLDEAFEEMSGRVLPSPIEDAYLDALHTNCLIEFEPEYLMEEFGTNPDIDENPPIPLRDALEKMKPFLMQYEGIQSQEEWEEVMKETMEKVPYLKELVDYYSGPDRVTAKKQQEELERVAKTLPETAPNSVKRFTDRAILSLQVFTSHYFLFFMHNVYSGVCLKNGKTDILSQTCLTMCVQKTMVGPVCIHTLCAIHFETISSQMDYV</sequence>
<name>A0AA39A1T6_VITRO</name>
<accession>A0AA39A1T6</accession>
<keyword evidence="3" id="KW-1185">Reference proteome</keyword>